<organism evidence="2 3">
    <name type="scientific">Aspergillus brasiliensis (strain CBS 101740 / IMI 381727 / IBT 21946)</name>
    <dbReference type="NCBI Taxonomy" id="767769"/>
    <lineage>
        <taxon>Eukaryota</taxon>
        <taxon>Fungi</taxon>
        <taxon>Dikarya</taxon>
        <taxon>Ascomycota</taxon>
        <taxon>Pezizomycotina</taxon>
        <taxon>Eurotiomycetes</taxon>
        <taxon>Eurotiomycetidae</taxon>
        <taxon>Eurotiales</taxon>
        <taxon>Aspergillaceae</taxon>
        <taxon>Aspergillus</taxon>
        <taxon>Aspergillus subgen. Circumdati</taxon>
    </lineage>
</organism>
<gene>
    <name evidence="2" type="ORF">ASPBRDRAFT_25657</name>
</gene>
<dbReference type="Gene3D" id="3.10.450.50">
    <property type="match status" value="1"/>
</dbReference>
<feature type="domain" description="SnoaL-like" evidence="1">
    <location>
        <begin position="22"/>
        <end position="160"/>
    </location>
</feature>
<proteinExistence type="predicted"/>
<dbReference type="RefSeq" id="XP_067485290.1">
    <property type="nucleotide sequence ID" value="XM_067622198.1"/>
</dbReference>
<dbReference type="EMBL" id="KV878679">
    <property type="protein sequence ID" value="OJJ78043.1"/>
    <property type="molecule type" value="Genomic_DNA"/>
</dbReference>
<dbReference type="GeneID" id="93574686"/>
<evidence type="ECO:0000313" key="3">
    <source>
        <dbReference type="Proteomes" id="UP000184499"/>
    </source>
</evidence>
<keyword evidence="3" id="KW-1185">Reference proteome</keyword>
<dbReference type="InterPro" id="IPR032710">
    <property type="entry name" value="NTF2-like_dom_sf"/>
</dbReference>
<reference evidence="3" key="1">
    <citation type="journal article" date="2017" name="Genome Biol.">
        <title>Comparative genomics reveals high biological diversity and specific adaptations in the industrially and medically important fungal genus Aspergillus.</title>
        <authorList>
            <person name="de Vries R.P."/>
            <person name="Riley R."/>
            <person name="Wiebenga A."/>
            <person name="Aguilar-Osorio G."/>
            <person name="Amillis S."/>
            <person name="Uchima C.A."/>
            <person name="Anderluh G."/>
            <person name="Asadollahi M."/>
            <person name="Askin M."/>
            <person name="Barry K."/>
            <person name="Battaglia E."/>
            <person name="Bayram O."/>
            <person name="Benocci T."/>
            <person name="Braus-Stromeyer S.A."/>
            <person name="Caldana C."/>
            <person name="Canovas D."/>
            <person name="Cerqueira G.C."/>
            <person name="Chen F."/>
            <person name="Chen W."/>
            <person name="Choi C."/>
            <person name="Clum A."/>
            <person name="Dos Santos R.A."/>
            <person name="Damasio A.R."/>
            <person name="Diallinas G."/>
            <person name="Emri T."/>
            <person name="Fekete E."/>
            <person name="Flipphi M."/>
            <person name="Freyberg S."/>
            <person name="Gallo A."/>
            <person name="Gournas C."/>
            <person name="Habgood R."/>
            <person name="Hainaut M."/>
            <person name="Harispe M.L."/>
            <person name="Henrissat B."/>
            <person name="Hilden K.S."/>
            <person name="Hope R."/>
            <person name="Hossain A."/>
            <person name="Karabika E."/>
            <person name="Karaffa L."/>
            <person name="Karanyi Z."/>
            <person name="Krasevec N."/>
            <person name="Kuo A."/>
            <person name="Kusch H."/>
            <person name="LaButti K."/>
            <person name="Lagendijk E.L."/>
            <person name="Lapidus A."/>
            <person name="Levasseur A."/>
            <person name="Lindquist E."/>
            <person name="Lipzen A."/>
            <person name="Logrieco A.F."/>
            <person name="MacCabe A."/>
            <person name="Maekelae M.R."/>
            <person name="Malavazi I."/>
            <person name="Melin P."/>
            <person name="Meyer V."/>
            <person name="Mielnichuk N."/>
            <person name="Miskei M."/>
            <person name="Molnar A.P."/>
            <person name="Mule G."/>
            <person name="Ngan C.Y."/>
            <person name="Orejas M."/>
            <person name="Orosz E."/>
            <person name="Ouedraogo J.P."/>
            <person name="Overkamp K.M."/>
            <person name="Park H.-S."/>
            <person name="Perrone G."/>
            <person name="Piumi F."/>
            <person name="Punt P.J."/>
            <person name="Ram A.F."/>
            <person name="Ramon A."/>
            <person name="Rauscher S."/>
            <person name="Record E."/>
            <person name="Riano-Pachon D.M."/>
            <person name="Robert V."/>
            <person name="Roehrig J."/>
            <person name="Ruller R."/>
            <person name="Salamov A."/>
            <person name="Salih N.S."/>
            <person name="Samson R.A."/>
            <person name="Sandor E."/>
            <person name="Sanguinetti M."/>
            <person name="Schuetze T."/>
            <person name="Sepcic K."/>
            <person name="Shelest E."/>
            <person name="Sherlock G."/>
            <person name="Sophianopoulou V."/>
            <person name="Squina F.M."/>
            <person name="Sun H."/>
            <person name="Susca A."/>
            <person name="Todd R.B."/>
            <person name="Tsang A."/>
            <person name="Unkles S.E."/>
            <person name="van de Wiele N."/>
            <person name="van Rossen-Uffink D."/>
            <person name="Oliveira J.V."/>
            <person name="Vesth T.C."/>
            <person name="Visser J."/>
            <person name="Yu J.-H."/>
            <person name="Zhou M."/>
            <person name="Andersen M.R."/>
            <person name="Archer D.B."/>
            <person name="Baker S.E."/>
            <person name="Benoit I."/>
            <person name="Brakhage A.A."/>
            <person name="Braus G.H."/>
            <person name="Fischer R."/>
            <person name="Frisvad J.C."/>
            <person name="Goldman G.H."/>
            <person name="Houbraken J."/>
            <person name="Oakley B."/>
            <person name="Pocsi I."/>
            <person name="Scazzocchio C."/>
            <person name="Seiboth B."/>
            <person name="vanKuyk P.A."/>
            <person name="Wortman J."/>
            <person name="Dyer P.S."/>
            <person name="Grigoriev I.V."/>
        </authorList>
    </citation>
    <scope>NUCLEOTIDE SEQUENCE [LARGE SCALE GENOMIC DNA]</scope>
    <source>
        <strain evidence="3">CBS 101740 / IMI 381727 / IBT 21946</strain>
    </source>
</reference>
<name>A0A1L9V269_ASPBC</name>
<dbReference type="Pfam" id="PF13577">
    <property type="entry name" value="SnoaL_4"/>
    <property type="match status" value="1"/>
</dbReference>
<protein>
    <recommendedName>
        <fullName evidence="1">SnoaL-like domain-containing protein</fullName>
    </recommendedName>
</protein>
<dbReference type="InterPro" id="IPR037401">
    <property type="entry name" value="SnoaL-like"/>
</dbReference>
<accession>A0A1L9V269</accession>
<dbReference type="OrthoDB" id="3658381at2759"/>
<dbReference type="OMA" id="EFDHAKM"/>
<sequence>MSPFIKDNHFPPIDFPIRNEVTLEERATAIEFVNRHNFIFEEFDHAKMIATFLPDAVIYHPHGSVRGLSEMKAFLENVYGFFIPGISRNATNHIVDRDVDGGLIVRYKETLIRYGWTGDDEAAFDRVEVLRNDGLPAIWWTGTVIDRLRMADDGWRVFERYVGRSYRNANLDAQNE</sequence>
<evidence type="ECO:0000313" key="2">
    <source>
        <dbReference type="EMBL" id="OJJ78043.1"/>
    </source>
</evidence>
<evidence type="ECO:0000259" key="1">
    <source>
        <dbReference type="Pfam" id="PF13577"/>
    </source>
</evidence>
<dbReference type="AlphaFoldDB" id="A0A1L9V269"/>
<dbReference type="SUPFAM" id="SSF54427">
    <property type="entry name" value="NTF2-like"/>
    <property type="match status" value="1"/>
</dbReference>
<dbReference type="Proteomes" id="UP000184499">
    <property type="component" value="Unassembled WGS sequence"/>
</dbReference>
<dbReference type="VEuPathDB" id="FungiDB:ASPBRDRAFT_25657"/>